<evidence type="ECO:0000256" key="1">
    <source>
        <dbReference type="SAM" id="SignalP"/>
    </source>
</evidence>
<feature type="signal peptide" evidence="1">
    <location>
        <begin position="1"/>
        <end position="21"/>
    </location>
</feature>
<dbReference type="Proteomes" id="UP000316030">
    <property type="component" value="Unassembled WGS sequence"/>
</dbReference>
<gene>
    <name evidence="3" type="ORF">SAMN06265173_12336</name>
</gene>
<dbReference type="OrthoDB" id="9787902at2"/>
<dbReference type="EMBL" id="FXTO01000023">
    <property type="protein sequence ID" value="SMO90874.1"/>
    <property type="molecule type" value="Genomic_DNA"/>
</dbReference>
<proteinExistence type="predicted"/>
<reference evidence="3 4" key="1">
    <citation type="submission" date="2017-05" db="EMBL/GenBank/DDBJ databases">
        <authorList>
            <person name="Varghese N."/>
            <person name="Submissions S."/>
        </authorList>
    </citation>
    <scope>NUCLEOTIDE SEQUENCE [LARGE SCALE GENOMIC DNA]</scope>
    <source>
        <strain evidence="3 4">DSM 29506</strain>
    </source>
</reference>
<organism evidence="3 4">
    <name type="scientific">Thalassovita litoralis</name>
    <dbReference type="NCBI Taxonomy" id="1010611"/>
    <lineage>
        <taxon>Bacteria</taxon>
        <taxon>Pseudomonadati</taxon>
        <taxon>Pseudomonadota</taxon>
        <taxon>Alphaproteobacteria</taxon>
        <taxon>Rhodobacterales</taxon>
        <taxon>Roseobacteraceae</taxon>
        <taxon>Thalassovita</taxon>
    </lineage>
</organism>
<evidence type="ECO:0000259" key="2">
    <source>
        <dbReference type="Pfam" id="PF04069"/>
    </source>
</evidence>
<protein>
    <submittedName>
        <fullName evidence="3">Glycine betaine/proline transport system substrate-binding protein</fullName>
    </submittedName>
</protein>
<keyword evidence="1" id="KW-0732">Signal</keyword>
<feature type="domain" description="ABC-type glycine betaine transport system substrate-binding" evidence="2">
    <location>
        <begin position="38"/>
        <end position="310"/>
    </location>
</feature>
<evidence type="ECO:0000313" key="4">
    <source>
        <dbReference type="Proteomes" id="UP000316030"/>
    </source>
</evidence>
<feature type="chain" id="PRO_5021795387" evidence="1">
    <location>
        <begin position="22"/>
        <end position="327"/>
    </location>
</feature>
<dbReference type="Pfam" id="PF04069">
    <property type="entry name" value="OpuAC"/>
    <property type="match status" value="1"/>
</dbReference>
<dbReference type="GO" id="GO:0043190">
    <property type="term" value="C:ATP-binding cassette (ABC) transporter complex"/>
    <property type="evidence" value="ECO:0007669"/>
    <property type="project" value="InterPro"/>
</dbReference>
<sequence length="327" mass="35225">MKHLTLASALALSVAAGPLLANDTPGKGHTVRPVIGLIAEEYFQSRILFRALEDLGYTVEEPLEAEIQTAHLAVGTGDADFYPIHWGTLQHAFFEESGGEDVLEKVGPFVAGTLQGYLIDKATYDSGVTNLGDLKDPAIAAKFDSDGDGTADLAGCVPGWGCERVIEHQLTEFGLRDTVTHNQGAYNAIMADTIARNATGKPILYYTWTPYWVSGALVPGKDVEWLSVPYTSLPDGVKAETEFGGKNLGFAVDNIYIMATDSFLADNPAAAKLFEVAKIDVNDVSAQNKKMSDGEDSSADIDRHVDQWIADHRAAYDSWLAAARAVK</sequence>
<dbReference type="CDD" id="cd13638">
    <property type="entry name" value="PBP2_EcProx_like"/>
    <property type="match status" value="1"/>
</dbReference>
<dbReference type="Gene3D" id="3.40.190.10">
    <property type="entry name" value="Periplasmic binding protein-like II"/>
    <property type="match status" value="1"/>
</dbReference>
<keyword evidence="4" id="KW-1185">Reference proteome</keyword>
<dbReference type="RefSeq" id="WP_142494263.1">
    <property type="nucleotide sequence ID" value="NZ_FXTO01000023.1"/>
</dbReference>
<dbReference type="AlphaFoldDB" id="A0A521F406"/>
<name>A0A521F406_9RHOB</name>
<dbReference type="NCBIfam" id="NF008334">
    <property type="entry name" value="PRK11119.1"/>
    <property type="match status" value="1"/>
</dbReference>
<dbReference type="GO" id="GO:0022857">
    <property type="term" value="F:transmembrane transporter activity"/>
    <property type="evidence" value="ECO:0007669"/>
    <property type="project" value="InterPro"/>
</dbReference>
<dbReference type="SUPFAM" id="SSF53850">
    <property type="entry name" value="Periplasmic binding protein-like II"/>
    <property type="match status" value="1"/>
</dbReference>
<evidence type="ECO:0000313" key="3">
    <source>
        <dbReference type="EMBL" id="SMO90874.1"/>
    </source>
</evidence>
<dbReference type="InterPro" id="IPR007210">
    <property type="entry name" value="ABC_Gly_betaine_transp_sub-bd"/>
</dbReference>
<dbReference type="Gene3D" id="3.40.190.100">
    <property type="entry name" value="Glycine betaine-binding periplasmic protein, domain 2"/>
    <property type="match status" value="1"/>
</dbReference>
<accession>A0A521F406</accession>